<dbReference type="STRING" id="246409.I1CTJ6"/>
<dbReference type="AlphaFoldDB" id="I1CTJ6"/>
<dbReference type="RefSeq" id="XP_067527172.1">
    <property type="nucleotide sequence ID" value="XM_067671071.1"/>
</dbReference>
<dbReference type="eggNOG" id="ENOG502RB0N">
    <property type="taxonomic scope" value="Eukaryota"/>
</dbReference>
<dbReference type="GeneID" id="93623452"/>
<dbReference type="EMBL" id="CH476751">
    <property type="protein sequence ID" value="EIE91776.1"/>
    <property type="molecule type" value="Genomic_DNA"/>
</dbReference>
<protein>
    <submittedName>
        <fullName evidence="1">Uncharacterized protein</fullName>
    </submittedName>
</protein>
<proteinExistence type="predicted"/>
<dbReference type="OMA" id="AGIWTTE"/>
<keyword evidence="2" id="KW-1185">Reference proteome</keyword>
<gene>
    <name evidence="1" type="ORF">RO3G_16487</name>
</gene>
<name>I1CTJ6_RHIO9</name>
<dbReference type="Proteomes" id="UP000009138">
    <property type="component" value="Unassembled WGS sequence"/>
</dbReference>
<organism evidence="1 2">
    <name type="scientific">Rhizopus delemar (strain RA 99-880 / ATCC MYA-4621 / FGSC 9543 / NRRL 43880)</name>
    <name type="common">Mucormycosis agent</name>
    <name type="synonym">Rhizopus arrhizus var. delemar</name>
    <dbReference type="NCBI Taxonomy" id="246409"/>
    <lineage>
        <taxon>Eukaryota</taxon>
        <taxon>Fungi</taxon>
        <taxon>Fungi incertae sedis</taxon>
        <taxon>Mucoromycota</taxon>
        <taxon>Mucoromycotina</taxon>
        <taxon>Mucoromycetes</taxon>
        <taxon>Mucorales</taxon>
        <taxon>Mucorineae</taxon>
        <taxon>Rhizopodaceae</taxon>
        <taxon>Rhizopus</taxon>
    </lineage>
</organism>
<evidence type="ECO:0000313" key="2">
    <source>
        <dbReference type="Proteomes" id="UP000009138"/>
    </source>
</evidence>
<dbReference type="OrthoDB" id="203824at2759"/>
<dbReference type="InParanoid" id="I1CTJ6"/>
<dbReference type="VEuPathDB" id="FungiDB:RO3G_16487"/>
<evidence type="ECO:0000313" key="1">
    <source>
        <dbReference type="EMBL" id="EIE91776.1"/>
    </source>
</evidence>
<reference evidence="1 2" key="1">
    <citation type="journal article" date="2009" name="PLoS Genet.">
        <title>Genomic analysis of the basal lineage fungus Rhizopus oryzae reveals a whole-genome duplication.</title>
        <authorList>
            <person name="Ma L.-J."/>
            <person name="Ibrahim A.S."/>
            <person name="Skory C."/>
            <person name="Grabherr M.G."/>
            <person name="Burger G."/>
            <person name="Butler M."/>
            <person name="Elias M."/>
            <person name="Idnurm A."/>
            <person name="Lang B.F."/>
            <person name="Sone T."/>
            <person name="Abe A."/>
            <person name="Calvo S.E."/>
            <person name="Corrochano L.M."/>
            <person name="Engels R."/>
            <person name="Fu J."/>
            <person name="Hansberg W."/>
            <person name="Kim J.-M."/>
            <person name="Kodira C.D."/>
            <person name="Koehrsen M.J."/>
            <person name="Liu B."/>
            <person name="Miranda-Saavedra D."/>
            <person name="O'Leary S."/>
            <person name="Ortiz-Castellanos L."/>
            <person name="Poulter R."/>
            <person name="Rodriguez-Romero J."/>
            <person name="Ruiz-Herrera J."/>
            <person name="Shen Y.-Q."/>
            <person name="Zeng Q."/>
            <person name="Galagan J."/>
            <person name="Birren B.W."/>
            <person name="Cuomo C.A."/>
            <person name="Wickes B.L."/>
        </authorList>
    </citation>
    <scope>NUCLEOTIDE SEQUENCE [LARGE SCALE GENOMIC DNA]</scope>
    <source>
        <strain evidence="2">RA 99-880 / ATCC MYA-4621 / FGSC 9543 / NRRL 43880</strain>
    </source>
</reference>
<accession>I1CTJ6</accession>
<sequence length="119" mass="13608">MKEKMFEPQGGVDTQVLIKELGTIHLGPSTEHRQPILDTDIEGYLEKKHVQTVMDLIQDGREQIINNTNGMIKKDIDSTWSEINKELSLKITETKKINLSKAKFDQSRIISAGTWIEQE</sequence>